<protein>
    <recommendedName>
        <fullName evidence="2">Nucleocapsid protein</fullName>
    </recommendedName>
</protein>
<dbReference type="EMBL" id="PP986817">
    <property type="protein sequence ID" value="XDI97888.1"/>
    <property type="molecule type" value="Genomic_DNA"/>
</dbReference>
<accession>A0AB39BYH8</accession>
<sequence>MSQLDMFCEEPFNIQLKSMENAARRYDAIVIVVSGLHFSCDLQSGQGGDRQLRIISKLAERVGTEIVAHGELLGRLQAVQGVANV</sequence>
<reference evidence="1" key="1">
    <citation type="submission" date="2024-06" db="EMBL/GenBank/DDBJ databases">
        <authorList>
            <person name="Agudelo-Romero P."/>
            <person name="Caparros-Martin J.A."/>
            <person name="Sharma A."/>
            <person name="Saladie M."/>
            <person name="Stick S.M."/>
            <person name="O'Gara F."/>
        </authorList>
    </citation>
    <scope>NUCLEOTIDE SEQUENCE</scope>
    <source>
        <strain evidence="1">VContig3</strain>
    </source>
</reference>
<proteinExistence type="predicted"/>
<evidence type="ECO:0008006" key="2">
    <source>
        <dbReference type="Google" id="ProtNLM"/>
    </source>
</evidence>
<name>A0AB39BYH8_9CAUD</name>
<evidence type="ECO:0000313" key="1">
    <source>
        <dbReference type="EMBL" id="XDI97888.1"/>
    </source>
</evidence>
<organism evidence="1">
    <name type="scientific">Pakpunavirus sp</name>
    <dbReference type="NCBI Taxonomy" id="2833053"/>
    <lineage>
        <taxon>Viruses</taxon>
        <taxon>Duplodnaviria</taxon>
        <taxon>Heunggongvirae</taxon>
        <taxon>Uroviricota</taxon>
        <taxon>Caudoviricetes</taxon>
        <taxon>Vandenendeviridae</taxon>
        <taxon>Skurskavirinae</taxon>
        <taxon>Pakpunavirus</taxon>
    </lineage>
</organism>